<sequence length="250" mass="27349">MGSLKTPRDISLLQLNKEEILVIACDSAGGIGQKTYDQIKVSNQIVGQYTVKVPLMEVMSVGAEVISVIDNLGVEYEPTGREIITGIKKNLKLLGKTELLNGSTEENVKTLQTALGVTVIAKVKLAKLKQYQSSNLNNIIVAAGLPLVGEKLLAAKSKAVDFKKFLQLKKLNYLDQILPVGSKGILHELNILAAENNLDFKLKKSKHKFELDLEKSAGPATVLLLSLDQKYLAKLKSEIELPITEIAKFK</sequence>
<dbReference type="OrthoDB" id="9805740at2"/>
<keyword evidence="2" id="KW-1185">Reference proteome</keyword>
<protein>
    <recommendedName>
        <fullName evidence="3">Alpha-ribazole kinase</fullName>
    </recommendedName>
</protein>
<dbReference type="Proteomes" id="UP000006866">
    <property type="component" value="Chromosome"/>
</dbReference>
<dbReference type="EMBL" id="CP002175">
    <property type="protein sequence ID" value="ADO77640.1"/>
    <property type="molecule type" value="Genomic_DNA"/>
</dbReference>
<name>E3DP07_HALPG</name>
<dbReference type="eggNOG" id="COG2144">
    <property type="taxonomic scope" value="Bacteria"/>
</dbReference>
<evidence type="ECO:0000313" key="2">
    <source>
        <dbReference type="Proteomes" id="UP000006866"/>
    </source>
</evidence>
<dbReference type="RefSeq" id="WP_014553663.1">
    <property type="nucleotide sequence ID" value="NC_017455.1"/>
</dbReference>
<accession>E3DP07</accession>
<dbReference type="KEGG" id="hpk:Hprae_1513"/>
<gene>
    <name evidence="1" type="ordered locus">Hprae_1513</name>
</gene>
<evidence type="ECO:0000313" key="1">
    <source>
        <dbReference type="EMBL" id="ADO77640.1"/>
    </source>
</evidence>
<dbReference type="PATRIC" id="fig|572479.3.peg.1533"/>
<dbReference type="HOGENOM" id="CLU_076350_0_0_9"/>
<reference evidence="1 2" key="2">
    <citation type="journal article" date="2011" name="Stand. Genomic Sci.">
        <title>Complete genome sequence of the extremely halophilic Halanaerobium praevalens type strain (GSL).</title>
        <authorList>
            <person name="Ivanova N."/>
            <person name="Sikorski J."/>
            <person name="Chertkov O."/>
            <person name="Nolan M."/>
            <person name="Lucas S."/>
            <person name="Hammon N."/>
            <person name="Deshpande S."/>
            <person name="Cheng J.F."/>
            <person name="Tapia R."/>
            <person name="Han C."/>
            <person name="Goodwin L."/>
            <person name="Pitluck S."/>
            <person name="Huntemann M."/>
            <person name="Liolios K."/>
            <person name="Pagani I."/>
            <person name="Mavromatis K."/>
            <person name="Ovchinikova G."/>
            <person name="Pati A."/>
            <person name="Chen A."/>
            <person name="Palaniappan K."/>
            <person name="Land M."/>
            <person name="Hauser L."/>
            <person name="Brambilla E.M."/>
            <person name="Kannan K.P."/>
            <person name="Rohde M."/>
            <person name="Tindall B.J."/>
            <person name="Goker M."/>
            <person name="Detter J.C."/>
            <person name="Woyke T."/>
            <person name="Bristow J."/>
            <person name="Eisen J.A."/>
            <person name="Markowitz V."/>
            <person name="Hugenholtz P."/>
            <person name="Kyrpides N.C."/>
            <person name="Klenk H.P."/>
            <person name="Lapidus A."/>
        </authorList>
    </citation>
    <scope>NUCLEOTIDE SEQUENCE [LARGE SCALE GENOMIC DNA]</scope>
    <source>
        <strain evidence="2">ATCC 33744 / DSM 2228 / GSL</strain>
    </source>
</reference>
<reference evidence="2" key="1">
    <citation type="submission" date="2010-10" db="EMBL/GenBank/DDBJ databases">
        <title>The complete genome of Halanaerobium praevalens DSM 2228.</title>
        <authorList>
            <consortium name="US DOE Joint Genome Institute (JGI-PGF)"/>
            <person name="Lucas S."/>
            <person name="Copeland A."/>
            <person name="Lapidus A."/>
            <person name="Glavina del Rio T."/>
            <person name="Dalin E."/>
            <person name="Tice H."/>
            <person name="Bruce D."/>
            <person name="Goodwin L."/>
            <person name="Pitluck S."/>
            <person name="Kyrpides N."/>
            <person name="Mavromatis K."/>
            <person name="Ivanova N."/>
            <person name="Ovchinnikova G."/>
            <person name="Chertkov O."/>
            <person name="Detter J.C."/>
            <person name="Han C."/>
            <person name="Larimer F."/>
            <person name="Land M."/>
            <person name="Hauser L."/>
            <person name="Markowitz V."/>
            <person name="Cheng J.-F."/>
            <person name="Hugenholtz P."/>
            <person name="Woyke T."/>
            <person name="Wu D."/>
            <person name="Tindall B."/>
            <person name="Pomrenke H.G."/>
            <person name="Brambilla E."/>
            <person name="Klenk H.-P."/>
            <person name="Eisen J.A."/>
        </authorList>
    </citation>
    <scope>NUCLEOTIDE SEQUENCE [LARGE SCALE GENOMIC DNA]</scope>
    <source>
        <strain evidence="2">ATCC 33744 / DSM 2228 / GSL</strain>
    </source>
</reference>
<organism evidence="1 2">
    <name type="scientific">Halanaerobium praevalens (strain ATCC 33744 / DSM 2228 / GSL)</name>
    <dbReference type="NCBI Taxonomy" id="572479"/>
    <lineage>
        <taxon>Bacteria</taxon>
        <taxon>Bacillati</taxon>
        <taxon>Bacillota</taxon>
        <taxon>Clostridia</taxon>
        <taxon>Halanaerobiales</taxon>
        <taxon>Halanaerobiaceae</taxon>
        <taxon>Halanaerobium</taxon>
    </lineage>
</organism>
<dbReference type="STRING" id="572479.Hprae_1513"/>
<dbReference type="AlphaFoldDB" id="E3DP07"/>
<evidence type="ECO:0008006" key="3">
    <source>
        <dbReference type="Google" id="ProtNLM"/>
    </source>
</evidence>
<proteinExistence type="predicted"/>